<comment type="caution">
    <text evidence="2">The sequence shown here is derived from an EMBL/GenBank/DDBJ whole genome shotgun (WGS) entry which is preliminary data.</text>
</comment>
<feature type="chain" id="PRO_5044773534" evidence="1">
    <location>
        <begin position="24"/>
        <end position="99"/>
    </location>
</feature>
<dbReference type="Proteomes" id="UP001605036">
    <property type="component" value="Unassembled WGS sequence"/>
</dbReference>
<feature type="signal peptide" evidence="1">
    <location>
        <begin position="1"/>
        <end position="23"/>
    </location>
</feature>
<evidence type="ECO:0000313" key="3">
    <source>
        <dbReference type="Proteomes" id="UP001605036"/>
    </source>
</evidence>
<gene>
    <name evidence="2" type="ORF">R1flu_004181</name>
</gene>
<name>A0ABD1YPK0_9MARC</name>
<evidence type="ECO:0000313" key="2">
    <source>
        <dbReference type="EMBL" id="KAL2632702.1"/>
    </source>
</evidence>
<dbReference type="EMBL" id="JBHFFA010000003">
    <property type="protein sequence ID" value="KAL2632702.1"/>
    <property type="molecule type" value="Genomic_DNA"/>
</dbReference>
<organism evidence="2 3">
    <name type="scientific">Riccia fluitans</name>
    <dbReference type="NCBI Taxonomy" id="41844"/>
    <lineage>
        <taxon>Eukaryota</taxon>
        <taxon>Viridiplantae</taxon>
        <taxon>Streptophyta</taxon>
        <taxon>Embryophyta</taxon>
        <taxon>Marchantiophyta</taxon>
        <taxon>Marchantiopsida</taxon>
        <taxon>Marchantiidae</taxon>
        <taxon>Marchantiales</taxon>
        <taxon>Ricciaceae</taxon>
        <taxon>Riccia</taxon>
    </lineage>
</organism>
<keyword evidence="3" id="KW-1185">Reference proteome</keyword>
<reference evidence="2 3" key="1">
    <citation type="submission" date="2024-09" db="EMBL/GenBank/DDBJ databases">
        <title>Chromosome-scale assembly of Riccia fluitans.</title>
        <authorList>
            <person name="Paukszto L."/>
            <person name="Sawicki J."/>
            <person name="Karawczyk K."/>
            <person name="Piernik-Szablinska J."/>
            <person name="Szczecinska M."/>
            <person name="Mazdziarz M."/>
        </authorList>
    </citation>
    <scope>NUCLEOTIDE SEQUENCE [LARGE SCALE GENOMIC DNA]</scope>
    <source>
        <strain evidence="2">Rf_01</strain>
        <tissue evidence="2">Aerial parts of the thallus</tissue>
    </source>
</reference>
<sequence>MSFFKFAEIDCLLLCCVSAGSRGLYKSIFFKVSDGEGFVAESGIVGSVEGRLRACSWSASERNCCCCLQLEETKGGELRWKLGRRWIWGQLEHAAVLHG</sequence>
<accession>A0ABD1YPK0</accession>
<protein>
    <submittedName>
        <fullName evidence="2">Uncharacterized protein</fullName>
    </submittedName>
</protein>
<evidence type="ECO:0000256" key="1">
    <source>
        <dbReference type="SAM" id="SignalP"/>
    </source>
</evidence>
<proteinExistence type="predicted"/>
<keyword evidence="1" id="KW-0732">Signal</keyword>
<dbReference type="AlphaFoldDB" id="A0ABD1YPK0"/>